<evidence type="ECO:0000313" key="2">
    <source>
        <dbReference type="Proteomes" id="UP001138757"/>
    </source>
</evidence>
<dbReference type="AlphaFoldDB" id="A0A9X1IP38"/>
<name>A0A9X1IP38_9SPHN</name>
<protein>
    <submittedName>
        <fullName evidence="1">Uncharacterized protein</fullName>
    </submittedName>
</protein>
<dbReference type="Proteomes" id="UP001138757">
    <property type="component" value="Unassembled WGS sequence"/>
</dbReference>
<proteinExistence type="predicted"/>
<dbReference type="RefSeq" id="WP_214621706.1">
    <property type="nucleotide sequence ID" value="NZ_JAHGAW010000002.1"/>
</dbReference>
<accession>A0A9X1IP38</accession>
<gene>
    <name evidence="1" type="ORF">KK488_03240</name>
</gene>
<organism evidence="1 2">
    <name type="scientific">Sphingobium nicotianae</name>
    <dbReference type="NCBI Taxonomy" id="2782607"/>
    <lineage>
        <taxon>Bacteria</taxon>
        <taxon>Pseudomonadati</taxon>
        <taxon>Pseudomonadota</taxon>
        <taxon>Alphaproteobacteria</taxon>
        <taxon>Sphingomonadales</taxon>
        <taxon>Sphingomonadaceae</taxon>
        <taxon>Sphingobium</taxon>
    </lineage>
</organism>
<reference evidence="1" key="1">
    <citation type="submission" date="2021-05" db="EMBL/GenBank/DDBJ databases">
        <title>Genome of Sphingobium sp. strain.</title>
        <authorList>
            <person name="Fan R."/>
        </authorList>
    </citation>
    <scope>NUCLEOTIDE SEQUENCE</scope>
    <source>
        <strain evidence="1">H33</strain>
    </source>
</reference>
<dbReference type="EMBL" id="JAHGAW010000002">
    <property type="protein sequence ID" value="MBT2185953.1"/>
    <property type="molecule type" value="Genomic_DNA"/>
</dbReference>
<keyword evidence="2" id="KW-1185">Reference proteome</keyword>
<sequence>MPFSTFANDYGGEFVPDPALYTSKHARLFCISSIEVVEEFLDFSNDLNESYRSDGHRGVNIMAGYLLGRPGDPKRKLINAHARYQEGIDYVGIYISLAASTWKMIAAIVENGFMSIFMGEADQPRINDVYSDVIVDIHSQNEFGLSELSEDLSDFDFDLIKIFFKSTLHWIFQHEFSHIWCGHAEYLANKRDGKDFDELSDEENFAVEVFCDDRATIAHVMNEYPLAEVENITKKVIDSRVMNLNQFSFNIIVSLLSFEISFLIFALREKKSLTHPMSRTRRNRVIRYFELFFEDNLIFWNSYSFRKYMLIYILPFYLHKSFGSDNIPDSFTKTIAPSDYDYDVLDPNWEIVAKKLAPYFRGEKAYLALRFGAPDRAIDKQGRILE</sequence>
<evidence type="ECO:0000313" key="1">
    <source>
        <dbReference type="EMBL" id="MBT2185953.1"/>
    </source>
</evidence>
<comment type="caution">
    <text evidence="1">The sequence shown here is derived from an EMBL/GenBank/DDBJ whole genome shotgun (WGS) entry which is preliminary data.</text>
</comment>